<dbReference type="PATRIC" id="fig|49547.3.peg.1305"/>
<gene>
    <name evidence="2" type="ORF">MBCUR_12140</name>
</gene>
<feature type="coiled-coil region" evidence="1">
    <location>
        <begin position="90"/>
        <end position="124"/>
    </location>
</feature>
<dbReference type="Proteomes" id="UP000077245">
    <property type="component" value="Unassembled WGS sequence"/>
</dbReference>
<proteinExistence type="predicted"/>
<dbReference type="EMBL" id="LWMV01000176">
    <property type="protein sequence ID" value="KZX12008.1"/>
    <property type="molecule type" value="Genomic_DNA"/>
</dbReference>
<dbReference type="AlphaFoldDB" id="A0A166AGK8"/>
<protein>
    <recommendedName>
        <fullName evidence="4">Chromosome partition protein Smc</fullName>
    </recommendedName>
</protein>
<evidence type="ECO:0000256" key="1">
    <source>
        <dbReference type="SAM" id="Coils"/>
    </source>
</evidence>
<evidence type="ECO:0008006" key="4">
    <source>
        <dbReference type="Google" id="ProtNLM"/>
    </source>
</evidence>
<evidence type="ECO:0000313" key="3">
    <source>
        <dbReference type="Proteomes" id="UP000077245"/>
    </source>
</evidence>
<keyword evidence="1" id="KW-0175">Coiled coil</keyword>
<dbReference type="OrthoDB" id="386074at2157"/>
<keyword evidence="3" id="KW-1185">Reference proteome</keyword>
<name>A0A166AGK8_9EURY</name>
<accession>A0A166AGK8</accession>
<sequence>MRVKKTTELDESKLDDDSNLSFDELKKEIKNLKEDLYLKEKERNQEIIKFNEKIAEIYKSKDEVIKELRTLETKEIDLKLKDFGNIQIQLQRLEHRLSLTQQSLEKAKGDIKLLKQIIIEFENQNLFNFISNKKPNSYFKYFKASNE</sequence>
<comment type="caution">
    <text evidence="2">The sequence shown here is derived from an EMBL/GenBank/DDBJ whole genome shotgun (WGS) entry which is preliminary data.</text>
</comment>
<dbReference type="RefSeq" id="WP_067091573.1">
    <property type="nucleotide sequence ID" value="NZ_LWMV01000176.1"/>
</dbReference>
<evidence type="ECO:0000313" key="2">
    <source>
        <dbReference type="EMBL" id="KZX12008.1"/>
    </source>
</evidence>
<organism evidence="2 3">
    <name type="scientific">Methanobrevibacter curvatus</name>
    <dbReference type="NCBI Taxonomy" id="49547"/>
    <lineage>
        <taxon>Archaea</taxon>
        <taxon>Methanobacteriati</taxon>
        <taxon>Methanobacteriota</taxon>
        <taxon>Methanomada group</taxon>
        <taxon>Methanobacteria</taxon>
        <taxon>Methanobacteriales</taxon>
        <taxon>Methanobacteriaceae</taxon>
        <taxon>Methanobrevibacter</taxon>
    </lineage>
</organism>
<reference evidence="2 3" key="1">
    <citation type="submission" date="2016-04" db="EMBL/GenBank/DDBJ databases">
        <title>Genome sequence of Methanobrevibacter curvatus DSM 11111.</title>
        <authorList>
            <person name="Poehlein A."/>
            <person name="Seedorf H."/>
            <person name="Daniel R."/>
        </authorList>
    </citation>
    <scope>NUCLEOTIDE SEQUENCE [LARGE SCALE GENOMIC DNA]</scope>
    <source>
        <strain evidence="2 3">DSM 11111</strain>
    </source>
</reference>